<keyword evidence="8 10" id="KW-0460">Magnesium</keyword>
<dbReference type="NCBIfam" id="TIGR00174">
    <property type="entry name" value="miaA"/>
    <property type="match status" value="1"/>
</dbReference>
<feature type="site" description="Interaction with substrate tRNA" evidence="10">
    <location>
        <position position="96"/>
    </location>
</feature>
<feature type="site" description="Interaction with substrate tRNA" evidence="10">
    <location>
        <position position="118"/>
    </location>
</feature>
<dbReference type="Gene3D" id="1.10.20.140">
    <property type="match status" value="1"/>
</dbReference>
<comment type="catalytic activity">
    <reaction evidence="9 10 11">
        <text>adenosine(37) in tRNA + dimethylallyl diphosphate = N(6)-dimethylallyladenosine(37) in tRNA + diphosphate</text>
        <dbReference type="Rhea" id="RHEA:26482"/>
        <dbReference type="Rhea" id="RHEA-COMP:10162"/>
        <dbReference type="Rhea" id="RHEA-COMP:10375"/>
        <dbReference type="ChEBI" id="CHEBI:33019"/>
        <dbReference type="ChEBI" id="CHEBI:57623"/>
        <dbReference type="ChEBI" id="CHEBI:74411"/>
        <dbReference type="ChEBI" id="CHEBI:74415"/>
        <dbReference type="EC" id="2.5.1.75"/>
    </reaction>
</comment>
<sequence length="304" mass="35030">MLLAGPTAVGKTALALELARRLGTEIVNADSMQVYRHMDIGTAKPSAEEQRLVPHHLLDVVDPDEPFDAARYVAMARPVIDRFHRRGRIPLVVGGTGLYMKALTRGLCPGAPAAPEVRRTLMEEMARRGSAALHEELCRVDPVLGRRLHPNDRQRILRALEVYRATGRPLSHWQEQHRFQVSLYPGIKIALFRDREDLYERINRRTWIMMEQGFLDEVRNLLAMGYAPSLKPMQSLGYRHLCDHLSGRRDLDEAVALIQRDTRRYAKRQMTWFKGDPEFHWFHADDPDPVFRWVERRLGETDAG</sequence>
<name>A0A1M5G0A1_9BACT</name>
<evidence type="ECO:0000256" key="12">
    <source>
        <dbReference type="RuleBase" id="RU003784"/>
    </source>
</evidence>
<evidence type="ECO:0000256" key="8">
    <source>
        <dbReference type="ARBA" id="ARBA00022842"/>
    </source>
</evidence>
<evidence type="ECO:0000256" key="7">
    <source>
        <dbReference type="ARBA" id="ARBA00022840"/>
    </source>
</evidence>
<dbReference type="SUPFAM" id="SSF52540">
    <property type="entry name" value="P-loop containing nucleoside triphosphate hydrolases"/>
    <property type="match status" value="2"/>
</dbReference>
<comment type="caution">
    <text evidence="10">Lacks conserved residue(s) required for the propagation of feature annotation.</text>
</comment>
<dbReference type="GO" id="GO:0005524">
    <property type="term" value="F:ATP binding"/>
    <property type="evidence" value="ECO:0007669"/>
    <property type="project" value="UniProtKB-UniRule"/>
</dbReference>
<evidence type="ECO:0000256" key="5">
    <source>
        <dbReference type="ARBA" id="ARBA00022694"/>
    </source>
</evidence>
<comment type="similarity">
    <text evidence="3 10 13">Belongs to the IPP transferase family.</text>
</comment>
<dbReference type="InterPro" id="IPR039657">
    <property type="entry name" value="Dimethylallyltransferase"/>
</dbReference>
<dbReference type="InterPro" id="IPR027417">
    <property type="entry name" value="P-loop_NTPase"/>
</dbReference>
<evidence type="ECO:0000256" key="10">
    <source>
        <dbReference type="HAMAP-Rule" id="MF_00185"/>
    </source>
</evidence>
<dbReference type="EC" id="2.5.1.75" evidence="10"/>
<keyword evidence="7 10" id="KW-0067">ATP-binding</keyword>
<evidence type="ECO:0000313" key="15">
    <source>
        <dbReference type="Proteomes" id="UP000184076"/>
    </source>
</evidence>
<evidence type="ECO:0000256" key="1">
    <source>
        <dbReference type="ARBA" id="ARBA00001946"/>
    </source>
</evidence>
<feature type="region of interest" description="Interaction with substrate tRNA" evidence="10">
    <location>
        <begin position="154"/>
        <end position="158"/>
    </location>
</feature>
<keyword evidence="15" id="KW-1185">Reference proteome</keyword>
<feature type="binding site" evidence="10">
    <location>
        <begin position="7"/>
        <end position="12"/>
    </location>
    <ligand>
        <name>substrate</name>
    </ligand>
</feature>
<evidence type="ECO:0000256" key="6">
    <source>
        <dbReference type="ARBA" id="ARBA00022741"/>
    </source>
</evidence>
<keyword evidence="4 10" id="KW-0808">Transferase</keyword>
<reference evidence="15" key="1">
    <citation type="submission" date="2016-11" db="EMBL/GenBank/DDBJ databases">
        <authorList>
            <person name="Varghese N."/>
            <person name="Submissions S."/>
        </authorList>
    </citation>
    <scope>NUCLEOTIDE SEQUENCE [LARGE SCALE GENOMIC DNA]</scope>
    <source>
        <strain evidence="15">DSM 9756</strain>
    </source>
</reference>
<organism evidence="14 15">
    <name type="scientific">Desulfacinum infernum DSM 9756</name>
    <dbReference type="NCBI Taxonomy" id="1121391"/>
    <lineage>
        <taxon>Bacteria</taxon>
        <taxon>Pseudomonadati</taxon>
        <taxon>Thermodesulfobacteriota</taxon>
        <taxon>Syntrophobacteria</taxon>
        <taxon>Syntrophobacterales</taxon>
        <taxon>Syntrophobacteraceae</taxon>
        <taxon>Desulfacinum</taxon>
    </lineage>
</organism>
<evidence type="ECO:0000256" key="9">
    <source>
        <dbReference type="ARBA" id="ARBA00049563"/>
    </source>
</evidence>
<evidence type="ECO:0000256" key="11">
    <source>
        <dbReference type="RuleBase" id="RU003783"/>
    </source>
</evidence>
<dbReference type="FunFam" id="1.10.20.140:FF:000001">
    <property type="entry name" value="tRNA dimethylallyltransferase"/>
    <property type="match status" value="1"/>
</dbReference>
<dbReference type="Pfam" id="PF01715">
    <property type="entry name" value="IPPT"/>
    <property type="match status" value="1"/>
</dbReference>
<gene>
    <name evidence="10" type="primary">miaA</name>
    <name evidence="14" type="ORF">SAMN02745206_03017</name>
</gene>
<dbReference type="Gene3D" id="3.40.50.300">
    <property type="entry name" value="P-loop containing nucleotide triphosphate hydrolases"/>
    <property type="match status" value="1"/>
</dbReference>
<dbReference type="HAMAP" id="MF_00185">
    <property type="entry name" value="IPP_trans"/>
    <property type="match status" value="1"/>
</dbReference>
<comment type="subunit">
    <text evidence="10">Monomer.</text>
</comment>
<dbReference type="InterPro" id="IPR018022">
    <property type="entry name" value="IPT"/>
</dbReference>
<protein>
    <recommendedName>
        <fullName evidence="10">tRNA dimethylallyltransferase</fullName>
        <ecNumber evidence="10">2.5.1.75</ecNumber>
    </recommendedName>
    <alternativeName>
        <fullName evidence="10">Dimethylallyl diphosphate:tRNA dimethylallyltransferase</fullName>
        <shortName evidence="10">DMAPP:tRNA dimethylallyltransferase</shortName>
        <shortName evidence="10">DMATase</shortName>
    </alternativeName>
    <alternativeName>
        <fullName evidence="10">Isopentenyl-diphosphate:tRNA isopentenyltransferase</fullName>
        <shortName evidence="10">IPP transferase</shortName>
        <shortName evidence="10">IPPT</shortName>
        <shortName evidence="10">IPTase</shortName>
    </alternativeName>
</protein>
<keyword evidence="5 10" id="KW-0819">tRNA processing</keyword>
<dbReference type="EMBL" id="FQVB01000034">
    <property type="protein sequence ID" value="SHF97153.1"/>
    <property type="molecule type" value="Genomic_DNA"/>
</dbReference>
<dbReference type="GO" id="GO:0006400">
    <property type="term" value="P:tRNA modification"/>
    <property type="evidence" value="ECO:0007669"/>
    <property type="project" value="TreeGrafter"/>
</dbReference>
<evidence type="ECO:0000256" key="4">
    <source>
        <dbReference type="ARBA" id="ARBA00022679"/>
    </source>
</evidence>
<comment type="function">
    <text evidence="2 10 12">Catalyzes the transfer of a dimethylallyl group onto the adenine at position 37 in tRNAs that read codons beginning with uridine, leading to the formation of N6-(dimethylallyl)adenosine (i(6)A).</text>
</comment>
<comment type="cofactor">
    <cofactor evidence="1 10">
        <name>Mg(2+)</name>
        <dbReference type="ChEBI" id="CHEBI:18420"/>
    </cofactor>
</comment>
<dbReference type="STRING" id="1121391.SAMN02745206_03017"/>
<dbReference type="PANTHER" id="PTHR11088:SF60">
    <property type="entry name" value="TRNA DIMETHYLALLYLTRANSFERASE"/>
    <property type="match status" value="1"/>
</dbReference>
<keyword evidence="6 10" id="KW-0547">Nucleotide-binding</keyword>
<dbReference type="PANTHER" id="PTHR11088">
    <property type="entry name" value="TRNA DIMETHYLALLYLTRANSFERASE"/>
    <property type="match status" value="1"/>
</dbReference>
<dbReference type="AlphaFoldDB" id="A0A1M5G0A1"/>
<accession>A0A1M5G0A1</accession>
<feature type="binding site" evidence="10">
    <location>
        <begin position="5"/>
        <end position="12"/>
    </location>
    <ligand>
        <name>ATP</name>
        <dbReference type="ChEBI" id="CHEBI:30616"/>
    </ligand>
</feature>
<evidence type="ECO:0000256" key="2">
    <source>
        <dbReference type="ARBA" id="ARBA00003213"/>
    </source>
</evidence>
<dbReference type="Proteomes" id="UP000184076">
    <property type="component" value="Unassembled WGS sequence"/>
</dbReference>
<proteinExistence type="inferred from homology"/>
<evidence type="ECO:0000313" key="14">
    <source>
        <dbReference type="EMBL" id="SHF97153.1"/>
    </source>
</evidence>
<feature type="region of interest" description="Interaction with substrate tRNA" evidence="10">
    <location>
        <begin position="30"/>
        <end position="33"/>
    </location>
</feature>
<evidence type="ECO:0000256" key="13">
    <source>
        <dbReference type="RuleBase" id="RU003785"/>
    </source>
</evidence>
<evidence type="ECO:0000256" key="3">
    <source>
        <dbReference type="ARBA" id="ARBA00005842"/>
    </source>
</evidence>
<dbReference type="GO" id="GO:0052381">
    <property type="term" value="F:tRNA dimethylallyltransferase activity"/>
    <property type="evidence" value="ECO:0007669"/>
    <property type="project" value="UniProtKB-UniRule"/>
</dbReference>